<dbReference type="PROSITE" id="PS50238">
    <property type="entry name" value="RHOGAP"/>
    <property type="match status" value="1"/>
</dbReference>
<feature type="domain" description="Rho-GAP" evidence="1">
    <location>
        <begin position="1"/>
        <end position="79"/>
    </location>
</feature>
<keyword evidence="3" id="KW-1185">Reference proteome</keyword>
<protein>
    <recommendedName>
        <fullName evidence="1">Rho-GAP domain-containing protein</fullName>
    </recommendedName>
</protein>
<organism evidence="2 3">
    <name type="scientific">Nitrobacter vulgaris</name>
    <dbReference type="NCBI Taxonomy" id="29421"/>
    <lineage>
        <taxon>Bacteria</taxon>
        <taxon>Pseudomonadati</taxon>
        <taxon>Pseudomonadota</taxon>
        <taxon>Alphaproteobacteria</taxon>
        <taxon>Hyphomicrobiales</taxon>
        <taxon>Nitrobacteraceae</taxon>
        <taxon>Nitrobacter</taxon>
    </lineage>
</organism>
<dbReference type="InterPro" id="IPR000198">
    <property type="entry name" value="RhoGAP_dom"/>
</dbReference>
<dbReference type="RefSeq" id="WP_079446625.1">
    <property type="nucleotide sequence ID" value="NZ_MWPQ01000039.1"/>
</dbReference>
<dbReference type="OrthoDB" id="9855306at2"/>
<comment type="caution">
    <text evidence="2">The sequence shown here is derived from an EMBL/GenBank/DDBJ whole genome shotgun (WGS) entry which is preliminary data.</text>
</comment>
<dbReference type="AlphaFoldDB" id="A0A1V4HYH6"/>
<sequence length="79" mass="9031">MNERRALIHIKSLIKARRRELPSPVDNEPPIDSVKALQHIKTLARAAQDSTDMDLAQKHIEMILTLVDKALPRTRKGIR</sequence>
<gene>
    <name evidence="2" type="ORF">B2M20_08520</name>
</gene>
<name>A0A1V4HYH6_NITVU</name>
<reference evidence="2 3" key="1">
    <citation type="submission" date="2017-02" db="EMBL/GenBank/DDBJ databases">
        <title>Genome sequence of the nitrite-oxidizing bacterium Nitrobacter vulgaris strain Ab1.</title>
        <authorList>
            <person name="Mellbye B.L."/>
            <person name="Davis E.W."/>
            <person name="Spieck E."/>
            <person name="Chang J.H."/>
            <person name="Bottomley P.J."/>
            <person name="Sayavedra-Soto L.A."/>
        </authorList>
    </citation>
    <scope>NUCLEOTIDE SEQUENCE [LARGE SCALE GENOMIC DNA]</scope>
    <source>
        <strain evidence="2 3">Ab1</strain>
    </source>
</reference>
<dbReference type="GO" id="GO:0007165">
    <property type="term" value="P:signal transduction"/>
    <property type="evidence" value="ECO:0007669"/>
    <property type="project" value="InterPro"/>
</dbReference>
<accession>A0A1V4HYH6</accession>
<evidence type="ECO:0000313" key="3">
    <source>
        <dbReference type="Proteomes" id="UP000189940"/>
    </source>
</evidence>
<evidence type="ECO:0000259" key="1">
    <source>
        <dbReference type="PROSITE" id="PS50238"/>
    </source>
</evidence>
<dbReference type="Proteomes" id="UP000189940">
    <property type="component" value="Unassembled WGS sequence"/>
</dbReference>
<dbReference type="EMBL" id="MWPQ01000039">
    <property type="protein sequence ID" value="OPH83026.1"/>
    <property type="molecule type" value="Genomic_DNA"/>
</dbReference>
<proteinExistence type="predicted"/>
<evidence type="ECO:0000313" key="2">
    <source>
        <dbReference type="EMBL" id="OPH83026.1"/>
    </source>
</evidence>
<dbReference type="STRING" id="29421.B2M20_08520"/>